<comment type="caution">
    <text evidence="2">The sequence shown here is derived from an EMBL/GenBank/DDBJ whole genome shotgun (WGS) entry which is preliminary data.</text>
</comment>
<keyword evidence="1" id="KW-1133">Transmembrane helix</keyword>
<protein>
    <submittedName>
        <fullName evidence="2">Uncharacterized protein</fullName>
    </submittedName>
</protein>
<gene>
    <name evidence="2" type="ORF">HMPREF1860_00278</name>
</gene>
<keyword evidence="1" id="KW-0812">Transmembrane</keyword>
<reference evidence="2 3" key="1">
    <citation type="submission" date="2016-01" db="EMBL/GenBank/DDBJ databases">
        <authorList>
            <person name="Oliw E.H."/>
        </authorList>
    </citation>
    <scope>NUCLEOTIDE SEQUENCE [LARGE SCALE GENOMIC DNA]</scope>
    <source>
        <strain evidence="2 3">DNF00307</strain>
    </source>
</reference>
<sequence length="54" mass="6024">MSKNIKKIGLIAIILGLLCFIVHILLNYHGNSFLFVGIILIFVGTFSYVKGWKG</sequence>
<accession>A0A134BKZ7</accession>
<dbReference type="EMBL" id="LSDL01000016">
    <property type="protein sequence ID" value="KXB80599.1"/>
    <property type="molecule type" value="Genomic_DNA"/>
</dbReference>
<dbReference type="PATRIC" id="fig|419005.5.peg.282"/>
<evidence type="ECO:0000256" key="1">
    <source>
        <dbReference type="SAM" id="Phobius"/>
    </source>
</evidence>
<dbReference type="Proteomes" id="UP000070531">
    <property type="component" value="Unassembled WGS sequence"/>
</dbReference>
<dbReference type="AlphaFoldDB" id="A0A134BKZ7"/>
<organism evidence="2">
    <name type="scientific">Prevotella amnii</name>
    <dbReference type="NCBI Taxonomy" id="419005"/>
    <lineage>
        <taxon>Bacteria</taxon>
        <taxon>Pseudomonadati</taxon>
        <taxon>Bacteroidota</taxon>
        <taxon>Bacteroidia</taxon>
        <taxon>Bacteroidales</taxon>
        <taxon>Prevotellaceae</taxon>
        <taxon>Prevotella</taxon>
    </lineage>
</organism>
<keyword evidence="1" id="KW-0472">Membrane</keyword>
<feature type="transmembrane region" description="Helical" evidence="1">
    <location>
        <begin position="32"/>
        <end position="49"/>
    </location>
</feature>
<evidence type="ECO:0000313" key="3">
    <source>
        <dbReference type="Proteomes" id="UP000070531"/>
    </source>
</evidence>
<proteinExistence type="predicted"/>
<name>A0A134BKZ7_9BACT</name>
<evidence type="ECO:0000313" key="2">
    <source>
        <dbReference type="EMBL" id="KXB80599.1"/>
    </source>
</evidence>
<feature type="transmembrane region" description="Helical" evidence="1">
    <location>
        <begin position="7"/>
        <end position="26"/>
    </location>
</feature>